<evidence type="ECO:0000259" key="2">
    <source>
        <dbReference type="Pfam" id="PF02517"/>
    </source>
</evidence>
<sequence length="210" mass="24300">MLKKEKVLFWIQILLFFIAYLVIEAYLLATVMDATSEWFVYKDFMSILMFTGLTIVVLTLPALRRHFIEIVGVKALIERSTYLWLFILLLVLYLSRELIFSMEFLFDESFLISYTYGSYSEPIFYLIGVIIFAPVYEEFLFRGLLLHGFRQKMGPGLSILITSLLFGFIHDGYVVFGIVMGLSFGLMFHIKRSLAAAILLHILWNALASL</sequence>
<dbReference type="AlphaFoldDB" id="A0A838CVY7"/>
<keyword evidence="1" id="KW-1133">Transmembrane helix</keyword>
<proteinExistence type="predicted"/>
<dbReference type="GO" id="GO:0004175">
    <property type="term" value="F:endopeptidase activity"/>
    <property type="evidence" value="ECO:0007669"/>
    <property type="project" value="UniProtKB-ARBA"/>
</dbReference>
<keyword evidence="3" id="KW-0378">Hydrolase</keyword>
<keyword evidence="1" id="KW-0472">Membrane</keyword>
<evidence type="ECO:0000313" key="4">
    <source>
        <dbReference type="Proteomes" id="UP000571017"/>
    </source>
</evidence>
<dbReference type="PANTHER" id="PTHR36435">
    <property type="entry name" value="SLR1288 PROTEIN"/>
    <property type="match status" value="1"/>
</dbReference>
<dbReference type="PANTHER" id="PTHR36435:SF1">
    <property type="entry name" value="CAAX AMINO TERMINAL PROTEASE FAMILY PROTEIN"/>
    <property type="match status" value="1"/>
</dbReference>
<feature type="transmembrane region" description="Helical" evidence="1">
    <location>
        <begin position="7"/>
        <end position="32"/>
    </location>
</feature>
<keyword evidence="4" id="KW-1185">Reference proteome</keyword>
<dbReference type="GO" id="GO:0080120">
    <property type="term" value="P:CAAX-box protein maturation"/>
    <property type="evidence" value="ECO:0007669"/>
    <property type="project" value="UniProtKB-ARBA"/>
</dbReference>
<accession>A0A838CVY7</accession>
<feature type="transmembrane region" description="Helical" evidence="1">
    <location>
        <begin position="122"/>
        <end position="145"/>
    </location>
</feature>
<dbReference type="RefSeq" id="WP_181473339.1">
    <property type="nucleotide sequence ID" value="NZ_JACEFG010000003.1"/>
</dbReference>
<comment type="caution">
    <text evidence="3">The sequence shown here is derived from an EMBL/GenBank/DDBJ whole genome shotgun (WGS) entry which is preliminary data.</text>
</comment>
<feature type="transmembrane region" description="Helical" evidence="1">
    <location>
        <begin position="83"/>
        <end position="102"/>
    </location>
</feature>
<protein>
    <submittedName>
        <fullName evidence="3">CPBP family intramembrane metalloprotease</fullName>
    </submittedName>
</protein>
<evidence type="ECO:0000256" key="1">
    <source>
        <dbReference type="SAM" id="Phobius"/>
    </source>
</evidence>
<feature type="transmembrane region" description="Helical" evidence="1">
    <location>
        <begin position="44"/>
        <end position="63"/>
    </location>
</feature>
<keyword evidence="1" id="KW-0812">Transmembrane</keyword>
<keyword evidence="3" id="KW-0482">Metalloprotease</keyword>
<evidence type="ECO:0000313" key="3">
    <source>
        <dbReference type="EMBL" id="MBA2176312.1"/>
    </source>
</evidence>
<gene>
    <name evidence="3" type="ORF">H0266_15555</name>
</gene>
<feature type="domain" description="CAAX prenyl protease 2/Lysostaphin resistance protein A-like" evidence="2">
    <location>
        <begin position="121"/>
        <end position="207"/>
    </location>
</feature>
<dbReference type="InterPro" id="IPR052710">
    <property type="entry name" value="CAAX_protease"/>
</dbReference>
<dbReference type="GO" id="GO:0008237">
    <property type="term" value="F:metallopeptidase activity"/>
    <property type="evidence" value="ECO:0007669"/>
    <property type="project" value="UniProtKB-KW"/>
</dbReference>
<feature type="transmembrane region" description="Helical" evidence="1">
    <location>
        <begin position="157"/>
        <end position="184"/>
    </location>
</feature>
<dbReference type="GO" id="GO:0006508">
    <property type="term" value="P:proteolysis"/>
    <property type="evidence" value="ECO:0007669"/>
    <property type="project" value="UniProtKB-KW"/>
</dbReference>
<dbReference type="Pfam" id="PF02517">
    <property type="entry name" value="Rce1-like"/>
    <property type="match status" value="1"/>
</dbReference>
<dbReference type="InterPro" id="IPR003675">
    <property type="entry name" value="Rce1/LyrA-like_dom"/>
</dbReference>
<reference evidence="3 4" key="1">
    <citation type="journal article" date="2004" name="Extremophiles">
        <title>Halobacillus locisalis sp. nov., a halophilic bacterium isolated from a marine solar saltern of the Yellow Sea in Korea.</title>
        <authorList>
            <person name="Yoon J.H."/>
            <person name="Kang K.H."/>
            <person name="Oh T.K."/>
            <person name="Park Y.H."/>
        </authorList>
    </citation>
    <scope>NUCLEOTIDE SEQUENCE [LARGE SCALE GENOMIC DNA]</scope>
    <source>
        <strain evidence="3 4">KCTC 3788</strain>
    </source>
</reference>
<name>A0A838CVY7_9BACI</name>
<dbReference type="Proteomes" id="UP000571017">
    <property type="component" value="Unassembled WGS sequence"/>
</dbReference>
<organism evidence="3 4">
    <name type="scientific">Halobacillus locisalis</name>
    <dbReference type="NCBI Taxonomy" id="220753"/>
    <lineage>
        <taxon>Bacteria</taxon>
        <taxon>Bacillati</taxon>
        <taxon>Bacillota</taxon>
        <taxon>Bacilli</taxon>
        <taxon>Bacillales</taxon>
        <taxon>Bacillaceae</taxon>
        <taxon>Halobacillus</taxon>
    </lineage>
</organism>
<dbReference type="EMBL" id="JACEFG010000003">
    <property type="protein sequence ID" value="MBA2176312.1"/>
    <property type="molecule type" value="Genomic_DNA"/>
</dbReference>
<keyword evidence="3" id="KW-0645">Protease</keyword>